<proteinExistence type="predicted"/>
<dbReference type="STRING" id="1173061.A0A0J9XFZ4"/>
<feature type="region of interest" description="Disordered" evidence="1">
    <location>
        <begin position="1"/>
        <end position="22"/>
    </location>
</feature>
<evidence type="ECO:0000256" key="1">
    <source>
        <dbReference type="SAM" id="MobiDB-lite"/>
    </source>
</evidence>
<reference evidence="3 5" key="1">
    <citation type="submission" date="2014-03" db="EMBL/GenBank/DDBJ databases">
        <authorList>
            <person name="Casaregola S."/>
        </authorList>
    </citation>
    <scope>NUCLEOTIDE SEQUENCE [LARGE SCALE GENOMIC DNA]</scope>
    <source>
        <strain evidence="3 5">CLIB 918</strain>
    </source>
</reference>
<dbReference type="InterPro" id="IPR018959">
    <property type="entry name" value="DUF1989"/>
</dbReference>
<dbReference type="Pfam" id="PF09347">
    <property type="entry name" value="DUF1989"/>
    <property type="match status" value="1"/>
</dbReference>
<dbReference type="OrthoDB" id="504708at2759"/>
<protein>
    <recommendedName>
        <fullName evidence="2">DUF1989 domain-containing protein</fullName>
    </recommendedName>
</protein>
<dbReference type="EMBL" id="QQZK01000007">
    <property type="protein sequence ID" value="KAF5104507.1"/>
    <property type="molecule type" value="Genomic_DNA"/>
</dbReference>
<organism evidence="3 5">
    <name type="scientific">Geotrichum candidum</name>
    <name type="common">Oospora lactis</name>
    <name type="synonym">Dipodascus geotrichum</name>
    <dbReference type="NCBI Taxonomy" id="1173061"/>
    <lineage>
        <taxon>Eukaryota</taxon>
        <taxon>Fungi</taxon>
        <taxon>Dikarya</taxon>
        <taxon>Ascomycota</taxon>
        <taxon>Saccharomycotina</taxon>
        <taxon>Dipodascomycetes</taxon>
        <taxon>Dipodascales</taxon>
        <taxon>Dipodascaceae</taxon>
        <taxon>Geotrichum</taxon>
    </lineage>
</organism>
<evidence type="ECO:0000313" key="4">
    <source>
        <dbReference type="EMBL" id="KAF5104507.1"/>
    </source>
</evidence>
<comment type="caution">
    <text evidence="3">The sequence shown here is derived from an EMBL/GenBank/DDBJ whole genome shotgun (WGS) entry which is preliminary data.</text>
</comment>
<evidence type="ECO:0000259" key="2">
    <source>
        <dbReference type="Pfam" id="PF09347"/>
    </source>
</evidence>
<reference evidence="4" key="2">
    <citation type="journal article" date="2020" name="Front. Microbiol.">
        <title>Phenotypic and Genetic Characterization of the Cheese Ripening Yeast Geotrichum candidum.</title>
        <authorList>
            <person name="Perkins V."/>
            <person name="Vignola S."/>
            <person name="Lessard M.H."/>
            <person name="Plante P.L."/>
            <person name="Corbeil J."/>
            <person name="Dugat-Bony E."/>
            <person name="Frenette M."/>
            <person name="Labrie S."/>
        </authorList>
    </citation>
    <scope>NUCLEOTIDE SEQUENCE</scope>
    <source>
        <strain evidence="4">LMA-70</strain>
    </source>
</reference>
<sequence>MSIDHTQQKSANESKVPTPAYLPTSENSPLYVDRKFYNAIADTGKTESIGSQRVLVDKFIIPIRSAKAWKVPAGHVCRLTTPEGPQVGDLNIWNFHNPRERFWAARTRQLHQCHVSTYDRLWSTLPYLRPLATIIDDTLGPSYGTDKWGGRVHDLLGTRCDPYVDALLAGEQMDFHCHSNLTRAVLPFGLTEFDVHDVLNVFQVTGLNEKEQYFMETCPSTDKDHFEFFAETDLLCALSACPGGDLSLWGWGETSEGGEVDMLSCCRPLGVEVYKVVDDKLLEGWEEPKFAPYKGNHGLKNPDLYEKKE</sequence>
<evidence type="ECO:0000313" key="5">
    <source>
        <dbReference type="Proteomes" id="UP000242525"/>
    </source>
</evidence>
<dbReference type="Proteomes" id="UP000750522">
    <property type="component" value="Unassembled WGS sequence"/>
</dbReference>
<dbReference type="PANTHER" id="PTHR31527">
    <property type="entry name" value="RE64534P"/>
    <property type="match status" value="1"/>
</dbReference>
<feature type="domain" description="DUF1989" evidence="2">
    <location>
        <begin position="60"/>
        <end position="235"/>
    </location>
</feature>
<keyword evidence="5" id="KW-1185">Reference proteome</keyword>
<feature type="compositionally biased region" description="Polar residues" evidence="1">
    <location>
        <begin position="1"/>
        <end position="15"/>
    </location>
</feature>
<gene>
    <name evidence="3" type="ORF">BN980_GECA14s02331g</name>
    <name evidence="4" type="ORF">DV451_000578</name>
</gene>
<evidence type="ECO:0000313" key="3">
    <source>
        <dbReference type="EMBL" id="CDO56295.1"/>
    </source>
</evidence>
<dbReference type="Proteomes" id="UP000242525">
    <property type="component" value="Unassembled WGS sequence"/>
</dbReference>
<accession>A0A0J9XFZ4</accession>
<dbReference type="AlphaFoldDB" id="A0A0J9XFZ4"/>
<reference evidence="4" key="3">
    <citation type="submission" date="2020-01" db="EMBL/GenBank/DDBJ databases">
        <authorList>
            <person name="Perkins V."/>
            <person name="Lessard M.-H."/>
            <person name="Dugat-Bony E."/>
            <person name="Frenette M."/>
            <person name="Labrie S."/>
        </authorList>
    </citation>
    <scope>NUCLEOTIDE SEQUENCE</scope>
    <source>
        <strain evidence="4">LMA-70</strain>
    </source>
</reference>
<dbReference type="EMBL" id="CCBN010000014">
    <property type="protein sequence ID" value="CDO56295.1"/>
    <property type="molecule type" value="Genomic_DNA"/>
</dbReference>
<dbReference type="PANTHER" id="PTHR31527:SF0">
    <property type="entry name" value="RE64534P"/>
    <property type="match status" value="1"/>
</dbReference>
<name>A0A0J9XFZ4_GEOCN</name>